<dbReference type="GO" id="GO:0015109">
    <property type="term" value="F:chromate transmembrane transporter activity"/>
    <property type="evidence" value="ECO:0007669"/>
    <property type="project" value="InterPro"/>
</dbReference>
<evidence type="ECO:0000256" key="4">
    <source>
        <dbReference type="ARBA" id="ARBA00022692"/>
    </source>
</evidence>
<dbReference type="RefSeq" id="WP_147145763.1">
    <property type="nucleotide sequence ID" value="NZ_BKAJ01000005.1"/>
</dbReference>
<keyword evidence="4 7" id="KW-0812">Transmembrane</keyword>
<dbReference type="PANTHER" id="PTHR43663">
    <property type="entry name" value="CHROMATE TRANSPORT PROTEIN-RELATED"/>
    <property type="match status" value="1"/>
</dbReference>
<accession>A0A512N2S6</accession>
<keyword evidence="6 7" id="KW-0472">Membrane</keyword>
<dbReference type="AlphaFoldDB" id="A0A512N2S6"/>
<evidence type="ECO:0000256" key="5">
    <source>
        <dbReference type="ARBA" id="ARBA00022989"/>
    </source>
</evidence>
<feature type="transmembrane region" description="Helical" evidence="7">
    <location>
        <begin position="12"/>
        <end position="30"/>
    </location>
</feature>
<comment type="similarity">
    <text evidence="2">Belongs to the chromate ion transporter (CHR) (TC 2.A.51) family.</text>
</comment>
<dbReference type="Proteomes" id="UP000321058">
    <property type="component" value="Unassembled WGS sequence"/>
</dbReference>
<evidence type="ECO:0000256" key="3">
    <source>
        <dbReference type="ARBA" id="ARBA00022475"/>
    </source>
</evidence>
<sequence>MTGALTELARTFAMLSLVSIGGINVLLPEIQRQVVDVHGWMTDAAFAHTFAIASAAPGPNVIVVSLIGWQVAGLPGLLVATIAIMTPSCLLAFVAARALGRWSGNKAVAILRDALVPVGLGLMLASGVAMMRNVDHDMVTVAISLATAAFVIFSRRNPLWALGAGTVTNIITLHIR</sequence>
<proteinExistence type="inferred from homology"/>
<protein>
    <submittedName>
        <fullName evidence="8">Chromate transporter</fullName>
    </submittedName>
</protein>
<comment type="subcellular location">
    <subcellularLocation>
        <location evidence="1">Cell membrane</location>
        <topology evidence="1">Multi-pass membrane protein</topology>
    </subcellularLocation>
</comment>
<dbReference type="GO" id="GO:0005886">
    <property type="term" value="C:plasma membrane"/>
    <property type="evidence" value="ECO:0007669"/>
    <property type="project" value="UniProtKB-SubCell"/>
</dbReference>
<name>A0A512N2S6_9HYPH</name>
<dbReference type="OrthoDB" id="556585at2"/>
<evidence type="ECO:0000256" key="1">
    <source>
        <dbReference type="ARBA" id="ARBA00004651"/>
    </source>
</evidence>
<feature type="transmembrane region" description="Helical" evidence="7">
    <location>
        <begin position="77"/>
        <end position="98"/>
    </location>
</feature>
<feature type="transmembrane region" description="Helical" evidence="7">
    <location>
        <begin position="110"/>
        <end position="130"/>
    </location>
</feature>
<evidence type="ECO:0000256" key="7">
    <source>
        <dbReference type="SAM" id="Phobius"/>
    </source>
</evidence>
<evidence type="ECO:0000313" key="8">
    <source>
        <dbReference type="EMBL" id="GEP53288.1"/>
    </source>
</evidence>
<keyword evidence="3" id="KW-1003">Cell membrane</keyword>
<keyword evidence="9" id="KW-1185">Reference proteome</keyword>
<dbReference type="Pfam" id="PF02417">
    <property type="entry name" value="Chromate_transp"/>
    <property type="match status" value="1"/>
</dbReference>
<dbReference type="InterPro" id="IPR052518">
    <property type="entry name" value="CHR_Transporter"/>
</dbReference>
<dbReference type="InterPro" id="IPR003370">
    <property type="entry name" value="Chromate_transpt"/>
</dbReference>
<organism evidence="8 9">
    <name type="scientific">Reyranella soli</name>
    <dbReference type="NCBI Taxonomy" id="1230389"/>
    <lineage>
        <taxon>Bacteria</taxon>
        <taxon>Pseudomonadati</taxon>
        <taxon>Pseudomonadota</taxon>
        <taxon>Alphaproteobacteria</taxon>
        <taxon>Hyphomicrobiales</taxon>
        <taxon>Reyranellaceae</taxon>
        <taxon>Reyranella</taxon>
    </lineage>
</organism>
<reference evidence="8 9" key="1">
    <citation type="submission" date="2019-07" db="EMBL/GenBank/DDBJ databases">
        <title>Whole genome shotgun sequence of Reyranella soli NBRC 108950.</title>
        <authorList>
            <person name="Hosoyama A."/>
            <person name="Uohara A."/>
            <person name="Ohji S."/>
            <person name="Ichikawa N."/>
        </authorList>
    </citation>
    <scope>NUCLEOTIDE SEQUENCE [LARGE SCALE GENOMIC DNA]</scope>
    <source>
        <strain evidence="8 9">NBRC 108950</strain>
    </source>
</reference>
<dbReference type="PANTHER" id="PTHR43663:SF1">
    <property type="entry name" value="CHROMATE TRANSPORTER"/>
    <property type="match status" value="1"/>
</dbReference>
<evidence type="ECO:0000256" key="2">
    <source>
        <dbReference type="ARBA" id="ARBA00005262"/>
    </source>
</evidence>
<keyword evidence="5 7" id="KW-1133">Transmembrane helix</keyword>
<dbReference type="EMBL" id="BKAJ01000005">
    <property type="protein sequence ID" value="GEP53288.1"/>
    <property type="molecule type" value="Genomic_DNA"/>
</dbReference>
<feature type="transmembrane region" description="Helical" evidence="7">
    <location>
        <begin position="50"/>
        <end position="71"/>
    </location>
</feature>
<gene>
    <name evidence="8" type="ORF">RSO01_04540</name>
</gene>
<comment type="caution">
    <text evidence="8">The sequence shown here is derived from an EMBL/GenBank/DDBJ whole genome shotgun (WGS) entry which is preliminary data.</text>
</comment>
<evidence type="ECO:0000256" key="6">
    <source>
        <dbReference type="ARBA" id="ARBA00023136"/>
    </source>
</evidence>
<evidence type="ECO:0000313" key="9">
    <source>
        <dbReference type="Proteomes" id="UP000321058"/>
    </source>
</evidence>